<proteinExistence type="predicted"/>
<gene>
    <name evidence="1" type="ORF">KFK09_003124</name>
</gene>
<dbReference type="Proteomes" id="UP000829196">
    <property type="component" value="Unassembled WGS sequence"/>
</dbReference>
<dbReference type="EMBL" id="JAGYWB010000003">
    <property type="protein sequence ID" value="KAI0527520.1"/>
    <property type="molecule type" value="Genomic_DNA"/>
</dbReference>
<dbReference type="GO" id="GO:0099402">
    <property type="term" value="P:plant organ development"/>
    <property type="evidence" value="ECO:0007669"/>
    <property type="project" value="InterPro"/>
</dbReference>
<evidence type="ECO:0000313" key="2">
    <source>
        <dbReference type="Proteomes" id="UP000829196"/>
    </source>
</evidence>
<dbReference type="GO" id="GO:0009864">
    <property type="term" value="P:induced systemic resistance, jasmonic acid mediated signaling pathway"/>
    <property type="evidence" value="ECO:0007669"/>
    <property type="project" value="TreeGrafter"/>
</dbReference>
<dbReference type="SMR" id="A0A8T3C883"/>
<organism evidence="1 2">
    <name type="scientific">Dendrobium nobile</name>
    <name type="common">Orchid</name>
    <dbReference type="NCBI Taxonomy" id="94219"/>
    <lineage>
        <taxon>Eukaryota</taxon>
        <taxon>Viridiplantae</taxon>
        <taxon>Streptophyta</taxon>
        <taxon>Embryophyta</taxon>
        <taxon>Tracheophyta</taxon>
        <taxon>Spermatophyta</taxon>
        <taxon>Magnoliopsida</taxon>
        <taxon>Liliopsida</taxon>
        <taxon>Asparagales</taxon>
        <taxon>Orchidaceae</taxon>
        <taxon>Epidendroideae</taxon>
        <taxon>Malaxideae</taxon>
        <taxon>Dendrobiinae</taxon>
        <taxon>Dendrobium</taxon>
    </lineage>
</organism>
<keyword evidence="2" id="KW-1185">Reference proteome</keyword>
<dbReference type="PANTHER" id="PTHR46668">
    <property type="entry name" value="BTB/POZ DOMAIN AND ANKYRIN REPEAT-CONTAINING PROTEIN NH5.2"/>
    <property type="match status" value="1"/>
</dbReference>
<protein>
    <submittedName>
        <fullName evidence="1">Uncharacterized protein</fullName>
    </submittedName>
</protein>
<dbReference type="AlphaFoldDB" id="A0A8T3C883"/>
<name>A0A8T3C883_DENNO</name>
<dbReference type="GO" id="GO:0000976">
    <property type="term" value="F:transcription cis-regulatory region binding"/>
    <property type="evidence" value="ECO:0007669"/>
    <property type="project" value="TreeGrafter"/>
</dbReference>
<dbReference type="GO" id="GO:0006355">
    <property type="term" value="P:regulation of DNA-templated transcription"/>
    <property type="evidence" value="ECO:0007669"/>
    <property type="project" value="TreeGrafter"/>
</dbReference>
<dbReference type="PANTHER" id="PTHR46668:SF1">
    <property type="entry name" value="REGULATORY PROTEIN NPR5"/>
    <property type="match status" value="1"/>
</dbReference>
<sequence length="55" mass="6252">MQKQLESMVEKASIDDVMRVLLASRKQELHQLWSTCSHLVSKSGLTPEVLAKHPH</sequence>
<dbReference type="GO" id="GO:0005634">
    <property type="term" value="C:nucleus"/>
    <property type="evidence" value="ECO:0007669"/>
    <property type="project" value="TreeGrafter"/>
</dbReference>
<evidence type="ECO:0000313" key="1">
    <source>
        <dbReference type="EMBL" id="KAI0527520.1"/>
    </source>
</evidence>
<accession>A0A8T3C883</accession>
<reference evidence="1" key="1">
    <citation type="journal article" date="2022" name="Front. Genet.">
        <title>Chromosome-Scale Assembly of the Dendrobium nobile Genome Provides Insights Into the Molecular Mechanism of the Biosynthesis of the Medicinal Active Ingredient of Dendrobium.</title>
        <authorList>
            <person name="Xu Q."/>
            <person name="Niu S.-C."/>
            <person name="Li K.-L."/>
            <person name="Zheng P.-J."/>
            <person name="Zhang X.-J."/>
            <person name="Jia Y."/>
            <person name="Liu Y."/>
            <person name="Niu Y.-X."/>
            <person name="Yu L.-H."/>
            <person name="Chen D.-F."/>
            <person name="Zhang G.-Q."/>
        </authorList>
    </citation>
    <scope>NUCLEOTIDE SEQUENCE</scope>
    <source>
        <tissue evidence="1">Leaf</tissue>
    </source>
</reference>
<dbReference type="InterPro" id="IPR044284">
    <property type="entry name" value="NPR5/6"/>
</dbReference>
<comment type="caution">
    <text evidence="1">The sequence shown here is derived from an EMBL/GenBank/DDBJ whole genome shotgun (WGS) entry which is preliminary data.</text>
</comment>